<dbReference type="Gene3D" id="3.30.830.10">
    <property type="entry name" value="Metalloenzyme, LuxS/M16 peptidase-like"/>
    <property type="match status" value="2"/>
</dbReference>
<dbReference type="EMBL" id="DF820466">
    <property type="protein sequence ID" value="GAK57926.1"/>
    <property type="molecule type" value="Genomic_DNA"/>
</dbReference>
<dbReference type="AlphaFoldDB" id="A0A081C021"/>
<evidence type="ECO:0000256" key="2">
    <source>
        <dbReference type="SAM" id="Coils"/>
    </source>
</evidence>
<dbReference type="InterPro" id="IPR007863">
    <property type="entry name" value="Peptidase_M16_C"/>
</dbReference>
<dbReference type="eggNOG" id="COG0612">
    <property type="taxonomic scope" value="Bacteria"/>
</dbReference>
<dbReference type="Pfam" id="PF05193">
    <property type="entry name" value="Peptidase_M16_C"/>
    <property type="match status" value="1"/>
</dbReference>
<feature type="domain" description="Peptidase M16 N-terminal" evidence="3">
    <location>
        <begin position="44"/>
        <end position="93"/>
    </location>
</feature>
<evidence type="ECO:0000313" key="5">
    <source>
        <dbReference type="EMBL" id="GAK57926.1"/>
    </source>
</evidence>
<reference evidence="5 6" key="1">
    <citation type="journal article" date="2015" name="PeerJ">
        <title>First genomic representation of candidate bacterial phylum KSB3 points to enhanced environmental sensing as a trigger of wastewater bulking.</title>
        <authorList>
            <person name="Sekiguchi Y."/>
            <person name="Ohashi A."/>
            <person name="Parks D.H."/>
            <person name="Yamauchi T."/>
            <person name="Tyson G.W."/>
            <person name="Hugenholtz P."/>
        </authorList>
    </citation>
    <scope>NUCLEOTIDE SEQUENCE [LARGE SCALE GENOMIC DNA]</scope>
</reference>
<dbReference type="InterPro" id="IPR011765">
    <property type="entry name" value="Pept_M16_N"/>
</dbReference>
<proteinExistence type="inferred from homology"/>
<name>A0A081C021_VECG1</name>
<evidence type="ECO:0000259" key="3">
    <source>
        <dbReference type="Pfam" id="PF00675"/>
    </source>
</evidence>
<gene>
    <name evidence="5" type="ORF">U27_04898</name>
</gene>
<evidence type="ECO:0000313" key="6">
    <source>
        <dbReference type="Proteomes" id="UP000030661"/>
    </source>
</evidence>
<evidence type="ECO:0000256" key="1">
    <source>
        <dbReference type="ARBA" id="ARBA00007261"/>
    </source>
</evidence>
<protein>
    <submittedName>
        <fullName evidence="5">Putative peptidase M16</fullName>
    </submittedName>
</protein>
<dbReference type="Pfam" id="PF00675">
    <property type="entry name" value="Peptidase_M16"/>
    <property type="match status" value="1"/>
</dbReference>
<dbReference type="PANTHER" id="PTHR11851">
    <property type="entry name" value="METALLOPROTEASE"/>
    <property type="match status" value="1"/>
</dbReference>
<dbReference type="InterPro" id="IPR050361">
    <property type="entry name" value="MPP/UQCRC_Complex"/>
</dbReference>
<keyword evidence="2" id="KW-0175">Coiled coil</keyword>
<keyword evidence="6" id="KW-1185">Reference proteome</keyword>
<dbReference type="STRING" id="1499967.U27_04898"/>
<evidence type="ECO:0000259" key="4">
    <source>
        <dbReference type="Pfam" id="PF05193"/>
    </source>
</evidence>
<dbReference type="SUPFAM" id="SSF63411">
    <property type="entry name" value="LuxS/MPP-like metallohydrolase"/>
    <property type="match status" value="2"/>
</dbReference>
<organism evidence="5 6">
    <name type="scientific">Vecturithrix granuli</name>
    <dbReference type="NCBI Taxonomy" id="1499967"/>
    <lineage>
        <taxon>Bacteria</taxon>
        <taxon>Candidatus Moduliflexota</taxon>
        <taxon>Candidatus Vecturitrichia</taxon>
        <taxon>Candidatus Vecturitrichales</taxon>
        <taxon>Candidatus Vecturitrichaceae</taxon>
        <taxon>Candidatus Vecturithrix</taxon>
    </lineage>
</organism>
<feature type="coiled-coil region" evidence="2">
    <location>
        <begin position="118"/>
        <end position="145"/>
    </location>
</feature>
<feature type="domain" description="Peptidase M16 C-terminal" evidence="4">
    <location>
        <begin position="249"/>
        <end position="427"/>
    </location>
</feature>
<dbReference type="Proteomes" id="UP000030661">
    <property type="component" value="Unassembled WGS sequence"/>
</dbReference>
<accession>A0A081C021</accession>
<dbReference type="GO" id="GO:0046872">
    <property type="term" value="F:metal ion binding"/>
    <property type="evidence" value="ECO:0007669"/>
    <property type="project" value="InterPro"/>
</dbReference>
<dbReference type="HOGENOM" id="CLU_009902_1_0_0"/>
<dbReference type="InterPro" id="IPR011249">
    <property type="entry name" value="Metalloenz_LuxS/M16"/>
</dbReference>
<sequence>MRKSGWLVITGLLLTVICVSGVSAQSLEGKVIEHRLENGLTFLLYERHQAPIVACHIYVNVGSANDRLGETGIAHITEHIAFKGTPTIGTTNYEAEKQLLDKLDELWQQIDQERQKGDKADQQKLEQLQREFEQTQQNAAQYVVSEAYSKIMEENGAVGLNASTSRDETQYFVSLPANRLELWMMLEADRLAHTVPREFYKEREVILEERRMRTDAAPVGTLIEQFLATAFIAHPYGFPGIGWASDIENLTIHQLMEFFEAYYAPQNMVIAIVGDIDPDNVIRMAEKYFGVLPARSSDPRIRTVEPQQPGERRVQVEWDANPYLVIGYHRPSVNHEDDLVFDVISFLLSSGRTSQLYKHLVEEQQIAIHVQTIVAFPGKKYPTLFMVIGVPLAPHTIEELEAALFAELEKLKTESVDEQELQKVINNVEAGFINSLSSNSGLAAQLTFAQSVYGDWRSIEKQVEQIKQITAEDIMRVARTYFTKQNRTVAWLVNKNVE</sequence>
<comment type="similarity">
    <text evidence="1">Belongs to the peptidase M16 family.</text>
</comment>
<dbReference type="PANTHER" id="PTHR11851:SF49">
    <property type="entry name" value="MITOCHONDRIAL-PROCESSING PEPTIDASE SUBUNIT ALPHA"/>
    <property type="match status" value="1"/>
</dbReference>